<keyword evidence="2" id="KW-0812">Transmembrane</keyword>
<dbReference type="AlphaFoldDB" id="A0A1Q9CR89"/>
<feature type="region of interest" description="Disordered" evidence="1">
    <location>
        <begin position="56"/>
        <end position="81"/>
    </location>
</feature>
<protein>
    <submittedName>
        <fullName evidence="3">Uncharacterized protein</fullName>
    </submittedName>
</protein>
<name>A0A1Q9CR89_SYMMI</name>
<reference evidence="3 4" key="1">
    <citation type="submission" date="2016-02" db="EMBL/GenBank/DDBJ databases">
        <title>Genome analysis of coral dinoflagellate symbionts highlights evolutionary adaptations to a symbiotic lifestyle.</title>
        <authorList>
            <person name="Aranda M."/>
            <person name="Li Y."/>
            <person name="Liew Y.J."/>
            <person name="Baumgarten S."/>
            <person name="Simakov O."/>
            <person name="Wilson M."/>
            <person name="Piel J."/>
            <person name="Ashoor H."/>
            <person name="Bougouffa S."/>
            <person name="Bajic V.B."/>
            <person name="Ryu T."/>
            <person name="Ravasi T."/>
            <person name="Bayer T."/>
            <person name="Micklem G."/>
            <person name="Kim H."/>
            <person name="Bhak J."/>
            <person name="Lajeunesse T.C."/>
            <person name="Voolstra C.R."/>
        </authorList>
    </citation>
    <scope>NUCLEOTIDE SEQUENCE [LARGE SCALE GENOMIC DNA]</scope>
    <source>
        <strain evidence="3 4">CCMP2467</strain>
    </source>
</reference>
<feature type="compositionally biased region" description="Basic and acidic residues" evidence="1">
    <location>
        <begin position="56"/>
        <end position="65"/>
    </location>
</feature>
<comment type="caution">
    <text evidence="3">The sequence shown here is derived from an EMBL/GenBank/DDBJ whole genome shotgun (WGS) entry which is preliminary data.</text>
</comment>
<feature type="transmembrane region" description="Helical" evidence="2">
    <location>
        <begin position="7"/>
        <end position="29"/>
    </location>
</feature>
<gene>
    <name evidence="3" type="ORF">AK812_SmicGene33553</name>
</gene>
<evidence type="ECO:0000256" key="2">
    <source>
        <dbReference type="SAM" id="Phobius"/>
    </source>
</evidence>
<keyword evidence="2" id="KW-0472">Membrane</keyword>
<evidence type="ECO:0000313" key="3">
    <source>
        <dbReference type="EMBL" id="OLP85439.1"/>
    </source>
</evidence>
<dbReference type="Proteomes" id="UP000186817">
    <property type="component" value="Unassembled WGS sequence"/>
</dbReference>
<keyword evidence="4" id="KW-1185">Reference proteome</keyword>
<dbReference type="EMBL" id="LSRX01000977">
    <property type="protein sequence ID" value="OLP85439.1"/>
    <property type="molecule type" value="Genomic_DNA"/>
</dbReference>
<evidence type="ECO:0000313" key="4">
    <source>
        <dbReference type="Proteomes" id="UP000186817"/>
    </source>
</evidence>
<organism evidence="3 4">
    <name type="scientific">Symbiodinium microadriaticum</name>
    <name type="common">Dinoflagellate</name>
    <name type="synonym">Zooxanthella microadriatica</name>
    <dbReference type="NCBI Taxonomy" id="2951"/>
    <lineage>
        <taxon>Eukaryota</taxon>
        <taxon>Sar</taxon>
        <taxon>Alveolata</taxon>
        <taxon>Dinophyceae</taxon>
        <taxon>Suessiales</taxon>
        <taxon>Symbiodiniaceae</taxon>
        <taxon>Symbiodinium</taxon>
    </lineage>
</organism>
<sequence length="113" mass="12936">MKIIIKIIIKIIMNIIVNIIVNVIVNIIMNKTMNIIMNIIHLSRAPCGQLWEASKKVSESQEKSTKRAPRPSPLSSHNQQTCDWAELDFENGEAKSLRPHLYYNYPTRGIYSG</sequence>
<proteinExistence type="predicted"/>
<evidence type="ECO:0000256" key="1">
    <source>
        <dbReference type="SAM" id="MobiDB-lite"/>
    </source>
</evidence>
<keyword evidence="2" id="KW-1133">Transmembrane helix</keyword>
<accession>A0A1Q9CR89</accession>